<dbReference type="EMBL" id="CM045766">
    <property type="protein sequence ID" value="KAI8004697.1"/>
    <property type="molecule type" value="Genomic_DNA"/>
</dbReference>
<name>A0ACC0GTY1_9ERIC</name>
<comment type="caution">
    <text evidence="1">The sequence shown here is derived from an EMBL/GenBank/DDBJ whole genome shotgun (WGS) entry which is preliminary data.</text>
</comment>
<evidence type="ECO:0000313" key="2">
    <source>
        <dbReference type="Proteomes" id="UP001060215"/>
    </source>
</evidence>
<evidence type="ECO:0000313" key="1">
    <source>
        <dbReference type="EMBL" id="KAI8004697.1"/>
    </source>
</evidence>
<gene>
    <name evidence="1" type="ORF">LOK49_LG08G01229</name>
</gene>
<protein>
    <submittedName>
        <fullName evidence="1">Uncharacterized protein</fullName>
    </submittedName>
</protein>
<sequence length="85" mass="10213">MVMDNHETEFACRHRRFTNLDYLILTRSKILKIIRVSMELFHGGSLPLLRKYPKCDCYCFGVLKTIRASWFSWMKRNGVQEDQRL</sequence>
<reference evidence="1 2" key="1">
    <citation type="journal article" date="2022" name="Plant J.">
        <title>Chromosome-level genome of Camellia lanceoleosa provides a valuable resource for understanding genome evolution and self-incompatibility.</title>
        <authorList>
            <person name="Gong W."/>
            <person name="Xiao S."/>
            <person name="Wang L."/>
            <person name="Liao Z."/>
            <person name="Chang Y."/>
            <person name="Mo W."/>
            <person name="Hu G."/>
            <person name="Li W."/>
            <person name="Zhao G."/>
            <person name="Zhu H."/>
            <person name="Hu X."/>
            <person name="Ji K."/>
            <person name="Xiang X."/>
            <person name="Song Q."/>
            <person name="Yuan D."/>
            <person name="Jin S."/>
            <person name="Zhang L."/>
        </authorList>
    </citation>
    <scope>NUCLEOTIDE SEQUENCE [LARGE SCALE GENOMIC DNA]</scope>
    <source>
        <strain evidence="1">SQ_2022a</strain>
    </source>
</reference>
<organism evidence="1 2">
    <name type="scientific">Camellia lanceoleosa</name>
    <dbReference type="NCBI Taxonomy" id="1840588"/>
    <lineage>
        <taxon>Eukaryota</taxon>
        <taxon>Viridiplantae</taxon>
        <taxon>Streptophyta</taxon>
        <taxon>Embryophyta</taxon>
        <taxon>Tracheophyta</taxon>
        <taxon>Spermatophyta</taxon>
        <taxon>Magnoliopsida</taxon>
        <taxon>eudicotyledons</taxon>
        <taxon>Gunneridae</taxon>
        <taxon>Pentapetalae</taxon>
        <taxon>asterids</taxon>
        <taxon>Ericales</taxon>
        <taxon>Theaceae</taxon>
        <taxon>Camellia</taxon>
    </lineage>
</organism>
<proteinExistence type="predicted"/>
<dbReference type="Proteomes" id="UP001060215">
    <property type="component" value="Chromosome 9"/>
</dbReference>
<keyword evidence="2" id="KW-1185">Reference proteome</keyword>
<accession>A0ACC0GTY1</accession>